<dbReference type="PANTHER" id="PTHR23272">
    <property type="entry name" value="BED FINGER-RELATED"/>
    <property type="match status" value="1"/>
</dbReference>
<evidence type="ECO:0000313" key="3">
    <source>
        <dbReference type="Proteomes" id="UP000004994"/>
    </source>
</evidence>
<evidence type="ECO:0000313" key="2">
    <source>
        <dbReference type="EnsemblPlants" id="Solyc08g060953.1.1"/>
    </source>
</evidence>
<dbReference type="PANTHER" id="PTHR23272:SF180">
    <property type="entry name" value="TF-B3 DOMAIN-CONTAINING PROTEIN"/>
    <property type="match status" value="1"/>
</dbReference>
<dbReference type="Pfam" id="PF05699">
    <property type="entry name" value="Dimer_Tnp_hAT"/>
    <property type="match status" value="1"/>
</dbReference>
<dbReference type="AlphaFoldDB" id="A0A3Q7HP48"/>
<dbReference type="InterPro" id="IPR012337">
    <property type="entry name" value="RNaseH-like_sf"/>
</dbReference>
<dbReference type="Gramene" id="Solyc08g060953.1.1">
    <property type="protein sequence ID" value="Solyc08g060953.1.1"/>
    <property type="gene ID" value="Solyc08g060953.1"/>
</dbReference>
<dbReference type="SUPFAM" id="SSF53098">
    <property type="entry name" value="Ribonuclease H-like"/>
    <property type="match status" value="1"/>
</dbReference>
<evidence type="ECO:0000259" key="1">
    <source>
        <dbReference type="Pfam" id="PF05699"/>
    </source>
</evidence>
<dbReference type="GO" id="GO:0046983">
    <property type="term" value="F:protein dimerization activity"/>
    <property type="evidence" value="ECO:0007669"/>
    <property type="project" value="InterPro"/>
</dbReference>
<name>A0A3Q7HP48_SOLLC</name>
<protein>
    <recommendedName>
        <fullName evidence="1">HAT C-terminal dimerisation domain-containing protein</fullName>
    </recommendedName>
</protein>
<dbReference type="EnsemblPlants" id="Solyc08g060953.1.1">
    <property type="protein sequence ID" value="Solyc08g060953.1.1"/>
    <property type="gene ID" value="Solyc08g060953.1"/>
</dbReference>
<sequence>MVNFLQLRWILLIQETEVRKLDFDVLLWWEVNSPTFPILSEMDRDVLVILISSMASECAFSTGDWLRSEPQPIRIEEDLDFLEKLEEDYFYDPYNTL</sequence>
<feature type="domain" description="HAT C-terminal dimerisation" evidence="1">
    <location>
        <begin position="14"/>
        <end position="63"/>
    </location>
</feature>
<dbReference type="InParanoid" id="A0A3Q7HP48"/>
<reference evidence="2" key="1">
    <citation type="journal article" date="2012" name="Nature">
        <title>The tomato genome sequence provides insights into fleshy fruit evolution.</title>
        <authorList>
            <consortium name="Tomato Genome Consortium"/>
        </authorList>
    </citation>
    <scope>NUCLEOTIDE SEQUENCE [LARGE SCALE GENOMIC DNA]</scope>
    <source>
        <strain evidence="2">cv. Heinz 1706</strain>
    </source>
</reference>
<accession>A0A3Q7HP48</accession>
<reference evidence="2" key="2">
    <citation type="submission" date="2019-01" db="UniProtKB">
        <authorList>
            <consortium name="EnsemblPlants"/>
        </authorList>
    </citation>
    <scope>IDENTIFICATION</scope>
    <source>
        <strain evidence="2">cv. Heinz 1706</strain>
    </source>
</reference>
<proteinExistence type="predicted"/>
<dbReference type="Proteomes" id="UP000004994">
    <property type="component" value="Chromosome 8"/>
</dbReference>
<keyword evidence="3" id="KW-1185">Reference proteome</keyword>
<organism evidence="2">
    <name type="scientific">Solanum lycopersicum</name>
    <name type="common">Tomato</name>
    <name type="synonym">Lycopersicon esculentum</name>
    <dbReference type="NCBI Taxonomy" id="4081"/>
    <lineage>
        <taxon>Eukaryota</taxon>
        <taxon>Viridiplantae</taxon>
        <taxon>Streptophyta</taxon>
        <taxon>Embryophyta</taxon>
        <taxon>Tracheophyta</taxon>
        <taxon>Spermatophyta</taxon>
        <taxon>Magnoliopsida</taxon>
        <taxon>eudicotyledons</taxon>
        <taxon>Gunneridae</taxon>
        <taxon>Pentapetalae</taxon>
        <taxon>asterids</taxon>
        <taxon>lamiids</taxon>
        <taxon>Solanales</taxon>
        <taxon>Solanaceae</taxon>
        <taxon>Solanoideae</taxon>
        <taxon>Solaneae</taxon>
        <taxon>Solanum</taxon>
        <taxon>Solanum subgen. Lycopersicon</taxon>
    </lineage>
</organism>
<dbReference type="InterPro" id="IPR008906">
    <property type="entry name" value="HATC_C_dom"/>
</dbReference>